<accession>A0ABW4X2N8</accession>
<reference evidence="3" key="1">
    <citation type="journal article" date="2019" name="Int. J. Syst. Evol. Microbiol.">
        <title>The Global Catalogue of Microorganisms (GCM) 10K type strain sequencing project: providing services to taxonomists for standard genome sequencing and annotation.</title>
        <authorList>
            <consortium name="The Broad Institute Genomics Platform"/>
            <consortium name="The Broad Institute Genome Sequencing Center for Infectious Disease"/>
            <person name="Wu L."/>
            <person name="Ma J."/>
        </authorList>
    </citation>
    <scope>NUCLEOTIDE SEQUENCE [LARGE SCALE GENOMIC DNA]</scope>
    <source>
        <strain evidence="3">JCM 16545</strain>
    </source>
</reference>
<dbReference type="RefSeq" id="WP_417629332.1">
    <property type="nucleotide sequence ID" value="NZ_JBHUHV010000056.1"/>
</dbReference>
<comment type="caution">
    <text evidence="2">The sequence shown here is derived from an EMBL/GenBank/DDBJ whole genome shotgun (WGS) entry which is preliminary data.</text>
</comment>
<feature type="domain" description="Ig-like" evidence="1">
    <location>
        <begin position="201"/>
        <end position="286"/>
    </location>
</feature>
<evidence type="ECO:0000313" key="2">
    <source>
        <dbReference type="EMBL" id="MFD2068836.1"/>
    </source>
</evidence>
<name>A0ABW4X2N8_9BACT</name>
<proteinExistence type="predicted"/>
<dbReference type="InterPro" id="IPR044023">
    <property type="entry name" value="Ig_7"/>
</dbReference>
<evidence type="ECO:0000259" key="1">
    <source>
        <dbReference type="Pfam" id="PF19081"/>
    </source>
</evidence>
<organism evidence="2 3">
    <name type="scientific">Pontibacter silvestris</name>
    <dbReference type="NCBI Taxonomy" id="2305183"/>
    <lineage>
        <taxon>Bacteria</taxon>
        <taxon>Pseudomonadati</taxon>
        <taxon>Bacteroidota</taxon>
        <taxon>Cytophagia</taxon>
        <taxon>Cytophagales</taxon>
        <taxon>Hymenobacteraceae</taxon>
        <taxon>Pontibacter</taxon>
    </lineage>
</organism>
<evidence type="ECO:0000313" key="3">
    <source>
        <dbReference type="Proteomes" id="UP001597369"/>
    </source>
</evidence>
<sequence length="400" mass="41894">MATSHEGCSVTSKEILIVVNPVPGIPSVTGVQTICYNTTTTLTATSTDNTVNFNWYNEAGEAVSTENPFQTPALTSNITYTVKAVNAAGCEGPGQEVTVTVIPALDNNSISTDQIICSGSTAAVLTGTKPTSTGGEVAYRYLWQISQDGNIFTDAPGVNNNQDYTPLGSFSDNTWFRRMIYADPCQELVSNTIKIEVSPLPEAPSVSDASVCYGSDVTLQVSSPDNNLKYQWYDAPSGGNLLANSDPTGVSFATTAFTSSTFYVESVNAHGCSSSARTPVSITVTPALIGGDIISSLVAEVCSGSSPGELSGAAPTGGDGTYTYVWFGSIVNASEGFNELQRSTDPNYNPGNLTQRSWFKRVVISGECTVESNIIEIGANPIPVAPVVTGNQSICHGTST</sequence>
<protein>
    <recommendedName>
        <fullName evidence="1">Ig-like domain-containing protein</fullName>
    </recommendedName>
</protein>
<dbReference type="EMBL" id="JBHUHV010000056">
    <property type="protein sequence ID" value="MFD2068836.1"/>
    <property type="molecule type" value="Genomic_DNA"/>
</dbReference>
<dbReference type="Proteomes" id="UP001597369">
    <property type="component" value="Unassembled WGS sequence"/>
</dbReference>
<feature type="domain" description="Ig-like" evidence="1">
    <location>
        <begin position="23"/>
        <end position="103"/>
    </location>
</feature>
<keyword evidence="3" id="KW-1185">Reference proteome</keyword>
<dbReference type="Pfam" id="PF19081">
    <property type="entry name" value="Ig_7"/>
    <property type="match status" value="2"/>
</dbReference>
<gene>
    <name evidence="2" type="ORF">ACFSKU_18240</name>
</gene>
<feature type="non-terminal residue" evidence="2">
    <location>
        <position position="400"/>
    </location>
</feature>